<evidence type="ECO:0000256" key="5">
    <source>
        <dbReference type="ARBA" id="ARBA00023004"/>
    </source>
</evidence>
<evidence type="ECO:0000256" key="4">
    <source>
        <dbReference type="ARBA" id="ARBA00023002"/>
    </source>
</evidence>
<accession>A0A2S9X8J0</accession>
<dbReference type="PANTHER" id="PTHR42769:SF3">
    <property type="entry name" value="SUPEROXIDE DISMUTASE [FE] 2, CHLOROPLASTIC"/>
    <property type="match status" value="1"/>
</dbReference>
<dbReference type="Gene3D" id="3.55.40.20">
    <property type="entry name" value="Iron/manganese superoxide dismutase, C-terminal domain"/>
    <property type="match status" value="1"/>
</dbReference>
<dbReference type="InterPro" id="IPR019831">
    <property type="entry name" value="Mn/Fe_SOD_N"/>
</dbReference>
<comment type="caution">
    <text evidence="10">The sequence shown here is derived from an EMBL/GenBank/DDBJ whole genome shotgun (WGS) entry which is preliminary data.</text>
</comment>
<dbReference type="PIRSF" id="PIRSF000349">
    <property type="entry name" value="SODismutase"/>
    <property type="match status" value="1"/>
</dbReference>
<reference evidence="10 11" key="1">
    <citation type="submission" date="2017-01" db="EMBL/GenBank/DDBJ databases">
        <title>New insights into the genetic diversity of Chromobacterium isolated from tropical freshwater lake.</title>
        <authorList>
            <person name="Santos A.B."/>
            <person name="Nascimento A.M."/>
            <person name="Da Silva P.C."/>
        </authorList>
    </citation>
    <scope>NUCLEOTIDE SEQUENCE [LARGE SCALE GENOMIC DNA]</scope>
    <source>
        <strain evidence="10 11">56AF</strain>
    </source>
</reference>
<feature type="binding site" evidence="6">
    <location>
        <position position="177"/>
    </location>
    <ligand>
        <name>Mn(2+)</name>
        <dbReference type="ChEBI" id="CHEBI:29035"/>
    </ligand>
</feature>
<dbReference type="GO" id="GO:0004784">
    <property type="term" value="F:superoxide dismutase activity"/>
    <property type="evidence" value="ECO:0007669"/>
    <property type="project" value="UniProtKB-EC"/>
</dbReference>
<dbReference type="Proteomes" id="UP000239469">
    <property type="component" value="Unassembled WGS sequence"/>
</dbReference>
<dbReference type="GO" id="GO:0046872">
    <property type="term" value="F:metal ion binding"/>
    <property type="evidence" value="ECO:0007669"/>
    <property type="project" value="UniProtKB-KW"/>
</dbReference>
<dbReference type="OrthoDB" id="9803125at2"/>
<dbReference type="FunFam" id="1.10.287.990:FF:000002">
    <property type="entry name" value="Superoxide dismutase"/>
    <property type="match status" value="1"/>
</dbReference>
<dbReference type="AlphaFoldDB" id="A0A2S9X8J0"/>
<feature type="domain" description="Manganese/iron superoxide dismutase N-terminal" evidence="8">
    <location>
        <begin position="19"/>
        <end position="102"/>
    </location>
</feature>
<feature type="domain" description="Manganese/iron superoxide dismutase C-terminal" evidence="9">
    <location>
        <begin position="112"/>
        <end position="210"/>
    </location>
</feature>
<keyword evidence="5" id="KW-0408">Iron</keyword>
<dbReference type="PRINTS" id="PR01703">
    <property type="entry name" value="MNSODISMTASE"/>
</dbReference>
<dbReference type="SUPFAM" id="SSF54719">
    <property type="entry name" value="Fe,Mn superoxide dismutase (SOD), C-terminal domain"/>
    <property type="match status" value="1"/>
</dbReference>
<dbReference type="PANTHER" id="PTHR42769">
    <property type="entry name" value="SUPEROXIDE DISMUTASE"/>
    <property type="match status" value="1"/>
</dbReference>
<evidence type="ECO:0000256" key="1">
    <source>
        <dbReference type="ARBA" id="ARBA00008714"/>
    </source>
</evidence>
<dbReference type="SUPFAM" id="SSF46609">
    <property type="entry name" value="Fe,Mn superoxide dismutase (SOD), N-terminal domain"/>
    <property type="match status" value="1"/>
</dbReference>
<dbReference type="Gene3D" id="1.10.287.990">
    <property type="entry name" value="Fe,Mn superoxide dismutase (SOD) domain"/>
    <property type="match status" value="1"/>
</dbReference>
<keyword evidence="4 7" id="KW-0560">Oxidoreductase</keyword>
<dbReference type="Pfam" id="PF02777">
    <property type="entry name" value="Sod_Fe_C"/>
    <property type="match status" value="1"/>
</dbReference>
<comment type="function">
    <text evidence="7">Destroys radicals which are normally produced within the cells and which are toxic to biological systems.</text>
</comment>
<keyword evidence="3 6" id="KW-0479">Metal-binding</keyword>
<comment type="similarity">
    <text evidence="1 7">Belongs to the iron/manganese superoxide dismutase family.</text>
</comment>
<feature type="binding site" evidence="6">
    <location>
        <position position="43"/>
    </location>
    <ligand>
        <name>Mn(2+)</name>
        <dbReference type="ChEBI" id="CHEBI:29035"/>
    </ligand>
</feature>
<evidence type="ECO:0000259" key="9">
    <source>
        <dbReference type="Pfam" id="PF02777"/>
    </source>
</evidence>
<dbReference type="Pfam" id="PF00081">
    <property type="entry name" value="Sod_Fe_N"/>
    <property type="match status" value="1"/>
</dbReference>
<feature type="binding site" evidence="6">
    <location>
        <position position="95"/>
    </location>
    <ligand>
        <name>Mn(2+)</name>
        <dbReference type="ChEBI" id="CHEBI:29035"/>
    </ligand>
</feature>
<dbReference type="EC" id="1.15.1.1" evidence="2 7"/>
<gene>
    <name evidence="10" type="ORF">BUE93_03590</name>
</gene>
<dbReference type="PROSITE" id="PS00088">
    <property type="entry name" value="SOD_MN"/>
    <property type="match status" value="1"/>
</dbReference>
<dbReference type="InterPro" id="IPR019833">
    <property type="entry name" value="Mn/Fe_SOD_BS"/>
</dbReference>
<dbReference type="RefSeq" id="WP_043621095.1">
    <property type="nucleotide sequence ID" value="NZ_JBOBPY010000021.1"/>
</dbReference>
<evidence type="ECO:0000259" key="8">
    <source>
        <dbReference type="Pfam" id="PF00081"/>
    </source>
</evidence>
<evidence type="ECO:0000256" key="7">
    <source>
        <dbReference type="RuleBase" id="RU000414"/>
    </source>
</evidence>
<dbReference type="InterPro" id="IPR001189">
    <property type="entry name" value="Mn/Fe_SOD"/>
</dbReference>
<comment type="catalytic activity">
    <reaction evidence="7">
        <text>2 superoxide + 2 H(+) = H2O2 + O2</text>
        <dbReference type="Rhea" id="RHEA:20696"/>
        <dbReference type="ChEBI" id="CHEBI:15378"/>
        <dbReference type="ChEBI" id="CHEBI:15379"/>
        <dbReference type="ChEBI" id="CHEBI:16240"/>
        <dbReference type="ChEBI" id="CHEBI:18421"/>
        <dbReference type="EC" id="1.15.1.1"/>
    </reaction>
</comment>
<dbReference type="EMBL" id="MTBD01000006">
    <property type="protein sequence ID" value="PRP71986.1"/>
    <property type="molecule type" value="Genomic_DNA"/>
</dbReference>
<dbReference type="InterPro" id="IPR036314">
    <property type="entry name" value="SOD_C_sf"/>
</dbReference>
<dbReference type="InterPro" id="IPR019832">
    <property type="entry name" value="Mn/Fe_SOD_C"/>
</dbReference>
<evidence type="ECO:0000313" key="10">
    <source>
        <dbReference type="EMBL" id="PRP71986.1"/>
    </source>
</evidence>
<evidence type="ECO:0000313" key="11">
    <source>
        <dbReference type="Proteomes" id="UP000239469"/>
    </source>
</evidence>
<evidence type="ECO:0000256" key="3">
    <source>
        <dbReference type="ARBA" id="ARBA00022723"/>
    </source>
</evidence>
<feature type="binding site" evidence="6">
    <location>
        <position position="181"/>
    </location>
    <ligand>
        <name>Mn(2+)</name>
        <dbReference type="ChEBI" id="CHEBI:29035"/>
    </ligand>
</feature>
<organism evidence="10 11">
    <name type="scientific">Chromobacterium amazonense</name>
    <dbReference type="NCBI Taxonomy" id="1382803"/>
    <lineage>
        <taxon>Bacteria</taxon>
        <taxon>Pseudomonadati</taxon>
        <taxon>Pseudomonadota</taxon>
        <taxon>Betaproteobacteria</taxon>
        <taxon>Neisseriales</taxon>
        <taxon>Chromobacteriaceae</taxon>
        <taxon>Chromobacterium</taxon>
    </lineage>
</organism>
<name>A0A2S9X8J0_9NEIS</name>
<evidence type="ECO:0000256" key="2">
    <source>
        <dbReference type="ARBA" id="ARBA00012682"/>
    </source>
</evidence>
<evidence type="ECO:0000256" key="6">
    <source>
        <dbReference type="PIRSR" id="PIRSR000349-1"/>
    </source>
</evidence>
<sequence>MAALALPVLSSSSQASSAHTLPPLPYADNALEPVISARTIGFHYGKHHKAYLDNLSKLTAGRDYADLSLEDVITRSAKQAGDAAIFNNAAQLWNHTFYWRSMRPNGGGTPPQALREKIEASFGSVDACKQLLAGAAISQFGSGWAWLAQDGDKLRVVKTGNADNPITSGLTPLLNVDVWEHAYYLDYQNRRADYVNAVLDKLVNWEFAQQNLKA</sequence>
<dbReference type="InterPro" id="IPR036324">
    <property type="entry name" value="Mn/Fe_SOD_N_sf"/>
</dbReference>
<proteinExistence type="inferred from homology"/>
<protein>
    <recommendedName>
        <fullName evidence="2 7">Superoxide dismutase</fullName>
        <ecNumber evidence="2 7">1.15.1.1</ecNumber>
    </recommendedName>
</protein>